<evidence type="ECO:0000256" key="8">
    <source>
        <dbReference type="SAM" id="Phobius"/>
    </source>
</evidence>
<keyword evidence="6" id="KW-0675">Receptor</keyword>
<reference evidence="10 11" key="1">
    <citation type="submission" date="2022-12" db="EMBL/GenBank/DDBJ databases">
        <title>Chromosome-level genome of Tegillarca granosa.</title>
        <authorList>
            <person name="Kim J."/>
        </authorList>
    </citation>
    <scope>NUCLEOTIDE SEQUENCE [LARGE SCALE GENOMIC DNA]</scope>
    <source>
        <strain evidence="10">Teg-2019</strain>
        <tissue evidence="10">Adductor muscle</tissue>
    </source>
</reference>
<dbReference type="InterPro" id="IPR001320">
    <property type="entry name" value="Iontro_rcpt_C"/>
</dbReference>
<evidence type="ECO:0000256" key="2">
    <source>
        <dbReference type="ARBA" id="ARBA00022475"/>
    </source>
</evidence>
<keyword evidence="3 8" id="KW-0812">Transmembrane</keyword>
<comment type="subcellular location">
    <subcellularLocation>
        <location evidence="1">Cell membrane</location>
        <topology evidence="1">Multi-pass membrane protein</topology>
    </subcellularLocation>
</comment>
<evidence type="ECO:0000256" key="7">
    <source>
        <dbReference type="ARBA" id="ARBA00023180"/>
    </source>
</evidence>
<evidence type="ECO:0000313" key="11">
    <source>
        <dbReference type="Proteomes" id="UP001217089"/>
    </source>
</evidence>
<dbReference type="InterPro" id="IPR052192">
    <property type="entry name" value="Insect_Ionotropic_Sensory_Rcpt"/>
</dbReference>
<keyword evidence="7" id="KW-0325">Glycoprotein</keyword>
<gene>
    <name evidence="10" type="ORF">KUTeg_011609</name>
</gene>
<organism evidence="10 11">
    <name type="scientific">Tegillarca granosa</name>
    <name type="common">Malaysian cockle</name>
    <name type="synonym">Anadara granosa</name>
    <dbReference type="NCBI Taxonomy" id="220873"/>
    <lineage>
        <taxon>Eukaryota</taxon>
        <taxon>Metazoa</taxon>
        <taxon>Spiralia</taxon>
        <taxon>Lophotrochozoa</taxon>
        <taxon>Mollusca</taxon>
        <taxon>Bivalvia</taxon>
        <taxon>Autobranchia</taxon>
        <taxon>Pteriomorphia</taxon>
        <taxon>Arcoida</taxon>
        <taxon>Arcoidea</taxon>
        <taxon>Arcidae</taxon>
        <taxon>Tegillarca</taxon>
    </lineage>
</organism>
<evidence type="ECO:0000256" key="6">
    <source>
        <dbReference type="ARBA" id="ARBA00023170"/>
    </source>
</evidence>
<dbReference type="SUPFAM" id="SSF53850">
    <property type="entry name" value="Periplasmic binding protein-like II"/>
    <property type="match status" value="1"/>
</dbReference>
<dbReference type="Gene3D" id="3.40.190.10">
    <property type="entry name" value="Periplasmic binding protein-like II"/>
    <property type="match status" value="2"/>
</dbReference>
<dbReference type="Proteomes" id="UP001217089">
    <property type="component" value="Unassembled WGS sequence"/>
</dbReference>
<proteinExistence type="predicted"/>
<evidence type="ECO:0000256" key="1">
    <source>
        <dbReference type="ARBA" id="ARBA00004651"/>
    </source>
</evidence>
<keyword evidence="4 8" id="KW-1133">Transmembrane helix</keyword>
<name>A0ABQ9EX41_TEGGR</name>
<evidence type="ECO:0000313" key="10">
    <source>
        <dbReference type="EMBL" id="KAJ8309744.1"/>
    </source>
</evidence>
<keyword evidence="5 8" id="KW-0472">Membrane</keyword>
<sequence>MVKLSLSILQEVDLMVAPASLHPGREKVMDFTYPFYFDSSTFMMRRPDPNKNKWKTLISPLQWHVLVCIAVSLPVCAVILSMFERYGPYAIKSTDHRDGFHSLFWYMFGALLQEGGQLRQLTQRGRIMISFWWLFSMIMVATYSGNLVAFLTVAKAKPPFNTFDELASQTQYKWSVLKGTIFLTMFKTSPLRTFQILWEGLERENASNIDFLHPDPEVHVDRILSSDYVLIECKSYMEVKSATDCRLLIAEEEIPNMSFAVGLPNNSPFTDLFSKKILELHESGILQIMKEQNWPKKNICNDSLKSKAKPISLIDLQSSFYLLGVGCIVAVLLLILEWSVKRMNIHVSKCDSEST</sequence>
<dbReference type="PANTHER" id="PTHR42643">
    <property type="entry name" value="IONOTROPIC RECEPTOR 20A-RELATED"/>
    <property type="match status" value="1"/>
</dbReference>
<dbReference type="Gene3D" id="1.10.287.70">
    <property type="match status" value="1"/>
</dbReference>
<dbReference type="PANTHER" id="PTHR42643:SF24">
    <property type="entry name" value="IONOTROPIC RECEPTOR 60A"/>
    <property type="match status" value="1"/>
</dbReference>
<feature type="transmembrane region" description="Helical" evidence="8">
    <location>
        <begin position="61"/>
        <end position="83"/>
    </location>
</feature>
<keyword evidence="2" id="KW-1003">Cell membrane</keyword>
<dbReference type="SUPFAM" id="SSF81324">
    <property type="entry name" value="Voltage-gated potassium channels"/>
    <property type="match status" value="1"/>
</dbReference>
<dbReference type="SMART" id="SM00079">
    <property type="entry name" value="PBPe"/>
    <property type="match status" value="1"/>
</dbReference>
<keyword evidence="11" id="KW-1185">Reference proteome</keyword>
<feature type="transmembrane region" description="Helical" evidence="8">
    <location>
        <begin position="320"/>
        <end position="340"/>
    </location>
</feature>
<evidence type="ECO:0000256" key="5">
    <source>
        <dbReference type="ARBA" id="ARBA00023136"/>
    </source>
</evidence>
<protein>
    <recommendedName>
        <fullName evidence="9">Ionotropic glutamate receptor C-terminal domain-containing protein</fullName>
    </recommendedName>
</protein>
<comment type="caution">
    <text evidence="10">The sequence shown here is derived from an EMBL/GenBank/DDBJ whole genome shotgun (WGS) entry which is preliminary data.</text>
</comment>
<evidence type="ECO:0000256" key="3">
    <source>
        <dbReference type="ARBA" id="ARBA00022692"/>
    </source>
</evidence>
<feature type="domain" description="Ionotropic glutamate receptor C-terminal" evidence="9">
    <location>
        <begin position="90"/>
        <end position="296"/>
    </location>
</feature>
<feature type="transmembrane region" description="Helical" evidence="8">
    <location>
        <begin position="131"/>
        <end position="154"/>
    </location>
</feature>
<dbReference type="Pfam" id="PF00060">
    <property type="entry name" value="Lig_chan"/>
    <property type="match status" value="1"/>
</dbReference>
<accession>A0ABQ9EX41</accession>
<evidence type="ECO:0000259" key="9">
    <source>
        <dbReference type="SMART" id="SM00079"/>
    </source>
</evidence>
<evidence type="ECO:0000256" key="4">
    <source>
        <dbReference type="ARBA" id="ARBA00022989"/>
    </source>
</evidence>
<dbReference type="EMBL" id="JARBDR010000640">
    <property type="protein sequence ID" value="KAJ8309744.1"/>
    <property type="molecule type" value="Genomic_DNA"/>
</dbReference>